<accession>A0A1V6U2M2</accession>
<feature type="repeat" description="ANK" evidence="3">
    <location>
        <begin position="445"/>
        <end position="477"/>
    </location>
</feature>
<dbReference type="SMART" id="SM00248">
    <property type="entry name" value="ANK"/>
    <property type="match status" value="5"/>
</dbReference>
<dbReference type="Gene3D" id="1.25.40.20">
    <property type="entry name" value="Ankyrin repeat-containing domain"/>
    <property type="match status" value="1"/>
</dbReference>
<evidence type="ECO:0000313" key="4">
    <source>
        <dbReference type="EMBL" id="OQE32782.1"/>
    </source>
</evidence>
<dbReference type="PROSITE" id="PS50297">
    <property type="entry name" value="ANK_REP_REGION"/>
    <property type="match status" value="2"/>
</dbReference>
<name>A0A1V6U2M2_9EURO</name>
<dbReference type="InterPro" id="IPR036770">
    <property type="entry name" value="Ankyrin_rpt-contain_sf"/>
</dbReference>
<dbReference type="Proteomes" id="UP000191342">
    <property type="component" value="Unassembled WGS sequence"/>
</dbReference>
<evidence type="ECO:0000313" key="5">
    <source>
        <dbReference type="Proteomes" id="UP000191342"/>
    </source>
</evidence>
<organism evidence="4 5">
    <name type="scientific">Penicillium flavigenum</name>
    <dbReference type="NCBI Taxonomy" id="254877"/>
    <lineage>
        <taxon>Eukaryota</taxon>
        <taxon>Fungi</taxon>
        <taxon>Dikarya</taxon>
        <taxon>Ascomycota</taxon>
        <taxon>Pezizomycotina</taxon>
        <taxon>Eurotiomycetes</taxon>
        <taxon>Eurotiomycetidae</taxon>
        <taxon>Eurotiales</taxon>
        <taxon>Aspergillaceae</taxon>
        <taxon>Penicillium</taxon>
    </lineage>
</organism>
<keyword evidence="2 3" id="KW-0040">ANK repeat</keyword>
<reference evidence="5" key="1">
    <citation type="journal article" date="2017" name="Nat. Microbiol.">
        <title>Global analysis of biosynthetic gene clusters reveals vast potential of secondary metabolite production in Penicillium species.</title>
        <authorList>
            <person name="Nielsen J.C."/>
            <person name="Grijseels S."/>
            <person name="Prigent S."/>
            <person name="Ji B."/>
            <person name="Dainat J."/>
            <person name="Nielsen K.F."/>
            <person name="Frisvad J.C."/>
            <person name="Workman M."/>
            <person name="Nielsen J."/>
        </authorList>
    </citation>
    <scope>NUCLEOTIDE SEQUENCE [LARGE SCALE GENOMIC DNA]</scope>
    <source>
        <strain evidence="5">IBT 14082</strain>
    </source>
</reference>
<keyword evidence="1" id="KW-0677">Repeat</keyword>
<dbReference type="PANTHER" id="PTHR24198">
    <property type="entry name" value="ANKYRIN REPEAT AND PROTEIN KINASE DOMAIN-CONTAINING PROTEIN"/>
    <property type="match status" value="1"/>
</dbReference>
<dbReference type="PROSITE" id="PS50088">
    <property type="entry name" value="ANK_REPEAT"/>
    <property type="match status" value="2"/>
</dbReference>
<proteinExistence type="predicted"/>
<gene>
    <name evidence="4" type="ORF">PENFLA_c001G02800</name>
</gene>
<dbReference type="AlphaFoldDB" id="A0A1V6U2M2"/>
<evidence type="ECO:0000256" key="3">
    <source>
        <dbReference type="PROSITE-ProRule" id="PRU00023"/>
    </source>
</evidence>
<dbReference type="EMBL" id="MLQL01000001">
    <property type="protein sequence ID" value="OQE32782.1"/>
    <property type="molecule type" value="Genomic_DNA"/>
</dbReference>
<dbReference type="Pfam" id="PF00023">
    <property type="entry name" value="Ank"/>
    <property type="match status" value="1"/>
</dbReference>
<feature type="repeat" description="ANK" evidence="3">
    <location>
        <begin position="238"/>
        <end position="270"/>
    </location>
</feature>
<protein>
    <submittedName>
        <fullName evidence="4">Uncharacterized protein</fullName>
    </submittedName>
</protein>
<dbReference type="OrthoDB" id="4312742at2759"/>
<dbReference type="Pfam" id="PF12796">
    <property type="entry name" value="Ank_2"/>
    <property type="match status" value="1"/>
</dbReference>
<comment type="caution">
    <text evidence="4">The sequence shown here is derived from an EMBL/GenBank/DDBJ whole genome shotgun (WGS) entry which is preliminary data.</text>
</comment>
<dbReference type="SUPFAM" id="SSF48403">
    <property type="entry name" value="Ankyrin repeat"/>
    <property type="match status" value="1"/>
</dbReference>
<dbReference type="STRING" id="254877.A0A1V6U2M2"/>
<keyword evidence="5" id="KW-1185">Reference proteome</keyword>
<dbReference type="PANTHER" id="PTHR24198:SF165">
    <property type="entry name" value="ANKYRIN REPEAT-CONTAINING PROTEIN-RELATED"/>
    <property type="match status" value="1"/>
</dbReference>
<dbReference type="InterPro" id="IPR002110">
    <property type="entry name" value="Ankyrin_rpt"/>
</dbReference>
<evidence type="ECO:0000256" key="2">
    <source>
        <dbReference type="ARBA" id="ARBA00023043"/>
    </source>
</evidence>
<evidence type="ECO:0000256" key="1">
    <source>
        <dbReference type="ARBA" id="ARBA00022737"/>
    </source>
</evidence>
<sequence>MVADFQSLPNELILHLGEMLLDSALNSLVLTNRRFAELLNPMLWKLVSDEDEGSMQDLPFPPETSVNNVVELLGYAVATRNTLMMQKVIRLGDFDFEAHGDAITYALRGTVAQGNQPWLELILSKVEGQDDTVDAETLSSLVLQAVELENTAIVERLLRHGRIHFSCWDKCCHSILGAKNDRLLRIFLDTAQPNRVLVAKDLDKPFRTAVISGHIPFLETLRQQGAEMNPEPTGHSRYNQAPLHIAVYRGDHSVITWLLDHGANINALDSSDQTAVHIAARDEKLLRLLVGYGADVRLIGRNGLPPLALAARSKSPDAFNYLLSFYDNLSLQPEDIEWYSCALLGAGCPEIISCLLDRVDLTKYGEDLLFRTRLSCSIPLLKALVAGGVSLGARFSDGGTILHHYAYRPIWGWPRGLDDLEREHVAAANFILDVHPEGLHEVDQDGNTPLHLAAGHTFRLMVQTLLERGASPLALNLQGDTPIDSGRNAILERREYLTGMGPSGLARNNPEEVYGLLKSYGSPEQERRLMNDI</sequence>